<protein>
    <submittedName>
        <fullName evidence="1">Uncharacterized protein</fullName>
    </submittedName>
</protein>
<dbReference type="AlphaFoldDB" id="A0AAD7MX49"/>
<reference evidence="1" key="1">
    <citation type="submission" date="2023-03" db="EMBL/GenBank/DDBJ databases">
        <title>Massive genome expansion in bonnet fungi (Mycena s.s.) driven by repeated elements and novel gene families across ecological guilds.</title>
        <authorList>
            <consortium name="Lawrence Berkeley National Laboratory"/>
            <person name="Harder C.B."/>
            <person name="Miyauchi S."/>
            <person name="Viragh M."/>
            <person name="Kuo A."/>
            <person name="Thoen E."/>
            <person name="Andreopoulos B."/>
            <person name="Lu D."/>
            <person name="Skrede I."/>
            <person name="Drula E."/>
            <person name="Henrissat B."/>
            <person name="Morin E."/>
            <person name="Kohler A."/>
            <person name="Barry K."/>
            <person name="LaButti K."/>
            <person name="Morin E."/>
            <person name="Salamov A."/>
            <person name="Lipzen A."/>
            <person name="Mereny Z."/>
            <person name="Hegedus B."/>
            <person name="Baldrian P."/>
            <person name="Stursova M."/>
            <person name="Weitz H."/>
            <person name="Taylor A."/>
            <person name="Grigoriev I.V."/>
            <person name="Nagy L.G."/>
            <person name="Martin F."/>
            <person name="Kauserud H."/>
        </authorList>
    </citation>
    <scope>NUCLEOTIDE SEQUENCE</scope>
    <source>
        <strain evidence="1">CBHHK182m</strain>
    </source>
</reference>
<gene>
    <name evidence="1" type="ORF">B0H16DRAFT_1695510</name>
</gene>
<proteinExistence type="predicted"/>
<evidence type="ECO:0000313" key="1">
    <source>
        <dbReference type="EMBL" id="KAJ7735940.1"/>
    </source>
</evidence>
<dbReference type="EMBL" id="JARKIB010000124">
    <property type="protein sequence ID" value="KAJ7735940.1"/>
    <property type="molecule type" value="Genomic_DNA"/>
</dbReference>
<accession>A0AAD7MX49</accession>
<evidence type="ECO:0000313" key="2">
    <source>
        <dbReference type="Proteomes" id="UP001215598"/>
    </source>
</evidence>
<keyword evidence="2" id="KW-1185">Reference proteome</keyword>
<sequence length="200" mass="23049">MSEAALILWLLSPVLDNTLRYTILGLLLALLVAYAVDHCTPSRMILRLEDTTKTLRETFDHAMANCPRDWAELRELGCKLTQIRRHLLDISSLATWKEYFRGLRGIFKTIRECNKEVKDLQTSVLRIMEAEHEHQLLMRVEEERGIFNALMGHVEDIGLVASRSEAIHMLRVTVLWQDHQENVAGSKVDEGEVEVKKEKT</sequence>
<dbReference type="Proteomes" id="UP001215598">
    <property type="component" value="Unassembled WGS sequence"/>
</dbReference>
<name>A0AAD7MX49_9AGAR</name>
<comment type="caution">
    <text evidence="1">The sequence shown here is derived from an EMBL/GenBank/DDBJ whole genome shotgun (WGS) entry which is preliminary data.</text>
</comment>
<organism evidence="1 2">
    <name type="scientific">Mycena metata</name>
    <dbReference type="NCBI Taxonomy" id="1033252"/>
    <lineage>
        <taxon>Eukaryota</taxon>
        <taxon>Fungi</taxon>
        <taxon>Dikarya</taxon>
        <taxon>Basidiomycota</taxon>
        <taxon>Agaricomycotina</taxon>
        <taxon>Agaricomycetes</taxon>
        <taxon>Agaricomycetidae</taxon>
        <taxon>Agaricales</taxon>
        <taxon>Marasmiineae</taxon>
        <taxon>Mycenaceae</taxon>
        <taxon>Mycena</taxon>
    </lineage>
</organism>